<sequence length="293" mass="31851">MSESASPVPVYALYGERSALPFADRLHWETLAARSSLHDFRISPHRHEQLFQVLQLTNGSAEVTLENVVSAIAPPCVVIVPALSVHAYRFERDVGGTVLTLFQTDVRAMLDSHPETAGALATPAIISDADPAIARALEALQQEAGHADQARGLALSSRVGVVLAELVRASRRALATSQPTPQPAVRHAQAFQQLVEQEFRNQRSLAFYAQALGITPGHLNRTANAVLGASAMAVVERRIMHEARHYLVFTVMPVKEIAYALGYADPAYFSRAFRRSVGQPPERYRSANTLAGG</sequence>
<keyword evidence="1" id="KW-0805">Transcription regulation</keyword>
<dbReference type="PANTHER" id="PTHR46796">
    <property type="entry name" value="HTH-TYPE TRANSCRIPTIONAL ACTIVATOR RHAS-RELATED"/>
    <property type="match status" value="1"/>
</dbReference>
<dbReference type="EMBL" id="JAGXTP010000001">
    <property type="protein sequence ID" value="MBS3848752.1"/>
    <property type="molecule type" value="Genomic_DNA"/>
</dbReference>
<dbReference type="PRINTS" id="PR00032">
    <property type="entry name" value="HTHARAC"/>
</dbReference>
<dbReference type="SMART" id="SM00342">
    <property type="entry name" value="HTH_ARAC"/>
    <property type="match status" value="1"/>
</dbReference>
<evidence type="ECO:0000256" key="3">
    <source>
        <dbReference type="ARBA" id="ARBA00023159"/>
    </source>
</evidence>
<dbReference type="InterPro" id="IPR018060">
    <property type="entry name" value="HTH_AraC"/>
</dbReference>
<name>A0A942I610_9HYPH</name>
<keyword evidence="4" id="KW-0804">Transcription</keyword>
<evidence type="ECO:0000256" key="2">
    <source>
        <dbReference type="ARBA" id="ARBA00023125"/>
    </source>
</evidence>
<dbReference type="Gene3D" id="1.10.10.60">
    <property type="entry name" value="Homeodomain-like"/>
    <property type="match status" value="1"/>
</dbReference>
<protein>
    <submittedName>
        <fullName evidence="6">Helix-turn-helix domain-containing protein</fullName>
    </submittedName>
</protein>
<gene>
    <name evidence="6" type="ORF">KD146_08615</name>
</gene>
<dbReference type="GO" id="GO:0043565">
    <property type="term" value="F:sequence-specific DNA binding"/>
    <property type="evidence" value="ECO:0007669"/>
    <property type="project" value="InterPro"/>
</dbReference>
<dbReference type="InterPro" id="IPR011051">
    <property type="entry name" value="RmlC_Cupin_sf"/>
</dbReference>
<dbReference type="GO" id="GO:0003700">
    <property type="term" value="F:DNA-binding transcription factor activity"/>
    <property type="evidence" value="ECO:0007669"/>
    <property type="project" value="InterPro"/>
</dbReference>
<keyword evidence="7" id="KW-1185">Reference proteome</keyword>
<proteinExistence type="predicted"/>
<dbReference type="CDD" id="cd06999">
    <property type="entry name" value="cupin_HpaA-like_N"/>
    <property type="match status" value="1"/>
</dbReference>
<dbReference type="Pfam" id="PF12833">
    <property type="entry name" value="HTH_18"/>
    <property type="match status" value="1"/>
</dbReference>
<dbReference type="InterPro" id="IPR020449">
    <property type="entry name" value="Tscrpt_reg_AraC-type_HTH"/>
</dbReference>
<evidence type="ECO:0000259" key="5">
    <source>
        <dbReference type="PROSITE" id="PS01124"/>
    </source>
</evidence>
<comment type="caution">
    <text evidence="6">The sequence shown here is derived from an EMBL/GenBank/DDBJ whole genome shotgun (WGS) entry which is preliminary data.</text>
</comment>
<dbReference type="Proteomes" id="UP000678281">
    <property type="component" value="Unassembled WGS sequence"/>
</dbReference>
<evidence type="ECO:0000313" key="6">
    <source>
        <dbReference type="EMBL" id="MBS3848752.1"/>
    </source>
</evidence>
<dbReference type="InterPro" id="IPR009057">
    <property type="entry name" value="Homeodomain-like_sf"/>
</dbReference>
<evidence type="ECO:0000256" key="4">
    <source>
        <dbReference type="ARBA" id="ARBA00023163"/>
    </source>
</evidence>
<evidence type="ECO:0000256" key="1">
    <source>
        <dbReference type="ARBA" id="ARBA00023015"/>
    </source>
</evidence>
<dbReference type="PROSITE" id="PS01124">
    <property type="entry name" value="HTH_ARAC_FAMILY_2"/>
    <property type="match status" value="1"/>
</dbReference>
<dbReference type="InterPro" id="IPR050204">
    <property type="entry name" value="AraC_XylS_family_regulators"/>
</dbReference>
<evidence type="ECO:0000313" key="7">
    <source>
        <dbReference type="Proteomes" id="UP000678281"/>
    </source>
</evidence>
<dbReference type="SUPFAM" id="SSF46689">
    <property type="entry name" value="Homeodomain-like"/>
    <property type="match status" value="1"/>
</dbReference>
<dbReference type="AlphaFoldDB" id="A0A942I610"/>
<dbReference type="InterPro" id="IPR003313">
    <property type="entry name" value="AraC-bd"/>
</dbReference>
<reference evidence="6" key="1">
    <citation type="submission" date="2021-04" db="EMBL/GenBank/DDBJ databases">
        <title>Devosia litorisediminis sp. nov., isolated from a sand dune.</title>
        <authorList>
            <person name="Park S."/>
            <person name="Yoon J.-H."/>
        </authorList>
    </citation>
    <scope>NUCLEOTIDE SEQUENCE</scope>
    <source>
        <strain evidence="6">BSSL-BM10</strain>
    </source>
</reference>
<keyword evidence="3" id="KW-0010">Activator</keyword>
<dbReference type="Pfam" id="PF02311">
    <property type="entry name" value="AraC_binding"/>
    <property type="match status" value="1"/>
</dbReference>
<dbReference type="InterPro" id="IPR047264">
    <property type="entry name" value="Cupin_HpaA-like_N"/>
</dbReference>
<dbReference type="SUPFAM" id="SSF51182">
    <property type="entry name" value="RmlC-like cupins"/>
    <property type="match status" value="1"/>
</dbReference>
<keyword evidence="2" id="KW-0238">DNA-binding</keyword>
<accession>A0A942I610</accession>
<feature type="domain" description="HTH araC/xylS-type" evidence="5">
    <location>
        <begin position="189"/>
        <end position="287"/>
    </location>
</feature>
<dbReference type="RefSeq" id="WP_212658275.1">
    <property type="nucleotide sequence ID" value="NZ_JAGXTP010000001.1"/>
</dbReference>
<organism evidence="6 7">
    <name type="scientific">Devosia litorisediminis</name>
    <dbReference type="NCBI Taxonomy" id="2829817"/>
    <lineage>
        <taxon>Bacteria</taxon>
        <taxon>Pseudomonadati</taxon>
        <taxon>Pseudomonadota</taxon>
        <taxon>Alphaproteobacteria</taxon>
        <taxon>Hyphomicrobiales</taxon>
        <taxon>Devosiaceae</taxon>
        <taxon>Devosia</taxon>
    </lineage>
</organism>